<reference evidence="1 2" key="1">
    <citation type="journal article" date="2013" name="Science">
        <title>Pandoraviruses: amoeba viruses with genomes up to 2.5 Mb reaching that of parasitic eukaryotes.</title>
        <authorList>
            <person name="Philippe N."/>
            <person name="Legendre M."/>
            <person name="Doutre G."/>
            <person name="Coute Y."/>
            <person name="Poirot O."/>
            <person name="Lescot M."/>
            <person name="Arslan D."/>
            <person name="Seltzer V."/>
            <person name="Bertaux L."/>
            <person name="Bruley C."/>
            <person name="Garin J."/>
            <person name="Claverie J.M."/>
            <person name="Abergel C."/>
        </authorList>
    </citation>
    <scope>NUCLEOTIDE SEQUENCE [LARGE SCALE GENOMIC DNA]</scope>
    <source>
        <strain evidence="1">Melbourne</strain>
    </source>
</reference>
<dbReference type="Proteomes" id="UP000201566">
    <property type="component" value="Segment"/>
</dbReference>
<dbReference type="GeneID" id="34567687"/>
<evidence type="ECO:0000313" key="1">
    <source>
        <dbReference type="EMBL" id="ATE82465.1"/>
    </source>
</evidence>
<gene>
    <name evidence="1" type="ORF">pdul_cds_80</name>
</gene>
<name>A0A291AU35_9VIRU</name>
<dbReference type="EMBL" id="KC977570">
    <property type="protein sequence ID" value="ATE82465.1"/>
    <property type="molecule type" value="Genomic_DNA"/>
</dbReference>
<proteinExistence type="predicted"/>
<evidence type="ECO:0000313" key="2">
    <source>
        <dbReference type="Proteomes" id="UP000201566"/>
    </source>
</evidence>
<dbReference type="RefSeq" id="YP_009430174.1">
    <property type="nucleotide sequence ID" value="NC_021858.1"/>
</dbReference>
<dbReference type="KEGG" id="vg:34567687"/>
<protein>
    <submittedName>
        <fullName evidence="1">Uncharacterized protein</fullName>
    </submittedName>
</protein>
<organism evidence="1 2">
    <name type="scientific">Pandoravirus dulcis</name>
    <dbReference type="NCBI Taxonomy" id="1349409"/>
    <lineage>
        <taxon>Viruses</taxon>
        <taxon>Pandoravirus</taxon>
    </lineage>
</organism>
<sequence>MHRPPHRTPFTTTALHSGTPLPTEYERMAREAFTLLGHPDADVQLDPSLPHEKDCACSVIGSIYPMGMHIQHGSRANPLQPGTVWPTIMMSAASASDHSLLKRHVLCASICAVFAVGALALPARRLPASPILGRVLATAVSLPVCLLADDVFNRYAVSRADDLVVDALARSNLDGPLGVYLGRTMSDNVVFVLPYQIVPSPTGAERFGRMRARLDRKWGLSAYQLVANAADPVFD</sequence>
<accession>A0A291AU35</accession>